<comment type="caution">
    <text evidence="1">The sequence shown here is derived from an EMBL/GenBank/DDBJ whole genome shotgun (WGS) entry which is preliminary data.</text>
</comment>
<dbReference type="RefSeq" id="WP_098764308.1">
    <property type="nucleotide sequence ID" value="NZ_NUIL01000015.1"/>
</dbReference>
<sequence>MTERVVVVVFVENSRQMESQFKLFKLMMGDNVQNAHLSKNTAFIESDKFHIGFHILGIHSRGMRAHYVINLVQNEYMHRNFALPLTNVHSFLKDDPKWAELF</sequence>
<proteinExistence type="predicted"/>
<dbReference type="EMBL" id="NUIL01000015">
    <property type="protein sequence ID" value="PGO29196.1"/>
    <property type="molecule type" value="Genomic_DNA"/>
</dbReference>
<dbReference type="AlphaFoldDB" id="A0A2B9Q2K8"/>
<protein>
    <submittedName>
        <fullName evidence="1">Uncharacterized protein</fullName>
    </submittedName>
</protein>
<reference evidence="1 2" key="1">
    <citation type="submission" date="2017-09" db="EMBL/GenBank/DDBJ databases">
        <title>Large-scale bioinformatics analysis of Bacillus genomes uncovers conserved roles of natural products in bacterial physiology.</title>
        <authorList>
            <consortium name="Agbiome Team Llc"/>
            <person name="Bleich R.M."/>
            <person name="Grubbs K.J."/>
            <person name="Santa Maria K.C."/>
            <person name="Allen S.E."/>
            <person name="Farag S."/>
            <person name="Shank E.A."/>
            <person name="Bowers A."/>
        </authorList>
    </citation>
    <scope>NUCLEOTIDE SEQUENCE [LARGE SCALE GENOMIC DNA]</scope>
    <source>
        <strain evidence="1 2">AFS050027</strain>
    </source>
</reference>
<accession>A0A2B9Q2K8</accession>
<name>A0A2B9Q2K8_BACCE</name>
<evidence type="ECO:0000313" key="2">
    <source>
        <dbReference type="Proteomes" id="UP000223777"/>
    </source>
</evidence>
<dbReference type="Proteomes" id="UP000223777">
    <property type="component" value="Unassembled WGS sequence"/>
</dbReference>
<evidence type="ECO:0000313" key="1">
    <source>
        <dbReference type="EMBL" id="PGO29196.1"/>
    </source>
</evidence>
<organism evidence="1 2">
    <name type="scientific">Bacillus cereus</name>
    <dbReference type="NCBI Taxonomy" id="1396"/>
    <lineage>
        <taxon>Bacteria</taxon>
        <taxon>Bacillati</taxon>
        <taxon>Bacillota</taxon>
        <taxon>Bacilli</taxon>
        <taxon>Bacillales</taxon>
        <taxon>Bacillaceae</taxon>
        <taxon>Bacillus</taxon>
        <taxon>Bacillus cereus group</taxon>
    </lineage>
</organism>
<gene>
    <name evidence="1" type="ORF">CN984_12175</name>
</gene>